<evidence type="ECO:0000259" key="11">
    <source>
        <dbReference type="Pfam" id="PF02518"/>
    </source>
</evidence>
<feature type="transmembrane region" description="Helical" evidence="10">
    <location>
        <begin position="109"/>
        <end position="131"/>
    </location>
</feature>
<dbReference type="RefSeq" id="WP_203963747.1">
    <property type="nucleotide sequence ID" value="NZ_AP023355.1"/>
</dbReference>
<dbReference type="InterPro" id="IPR011712">
    <property type="entry name" value="Sig_transdc_His_kin_sub3_dim/P"/>
</dbReference>
<keyword evidence="6" id="KW-0418">Kinase</keyword>
<dbReference type="InterPro" id="IPR050482">
    <property type="entry name" value="Sensor_HK_TwoCompSys"/>
</dbReference>
<dbReference type="Gene3D" id="1.20.5.1930">
    <property type="match status" value="1"/>
</dbReference>
<evidence type="ECO:0000256" key="3">
    <source>
        <dbReference type="ARBA" id="ARBA00022553"/>
    </source>
</evidence>
<dbReference type="Pfam" id="PF07730">
    <property type="entry name" value="HisKA_3"/>
    <property type="match status" value="1"/>
</dbReference>
<dbReference type="Pfam" id="PF02518">
    <property type="entry name" value="HATPase_c"/>
    <property type="match status" value="1"/>
</dbReference>
<keyword evidence="4" id="KW-0808">Transferase</keyword>
<dbReference type="GO" id="GO:0000155">
    <property type="term" value="F:phosphorelay sensor kinase activity"/>
    <property type="evidence" value="ECO:0007669"/>
    <property type="project" value="InterPro"/>
</dbReference>
<feature type="transmembrane region" description="Helical" evidence="10">
    <location>
        <begin position="53"/>
        <end position="71"/>
    </location>
</feature>
<evidence type="ECO:0000313" key="14">
    <source>
        <dbReference type="Proteomes" id="UP000611640"/>
    </source>
</evidence>
<feature type="coiled-coil region" evidence="9">
    <location>
        <begin position="161"/>
        <end position="188"/>
    </location>
</feature>
<evidence type="ECO:0000256" key="10">
    <source>
        <dbReference type="SAM" id="Phobius"/>
    </source>
</evidence>
<evidence type="ECO:0000256" key="4">
    <source>
        <dbReference type="ARBA" id="ARBA00022679"/>
    </source>
</evidence>
<dbReference type="AlphaFoldDB" id="A0A7R7DTI5"/>
<keyword evidence="14" id="KW-1185">Reference proteome</keyword>
<keyword evidence="10" id="KW-0472">Membrane</keyword>
<keyword evidence="8" id="KW-0902">Two-component regulatory system</keyword>
<organism evidence="13 14">
    <name type="scientific">Actinocatenispora thailandica</name>
    <dbReference type="NCBI Taxonomy" id="227318"/>
    <lineage>
        <taxon>Bacteria</taxon>
        <taxon>Bacillati</taxon>
        <taxon>Actinomycetota</taxon>
        <taxon>Actinomycetes</taxon>
        <taxon>Micromonosporales</taxon>
        <taxon>Micromonosporaceae</taxon>
        <taxon>Actinocatenispora</taxon>
    </lineage>
</organism>
<keyword evidence="10" id="KW-1133">Transmembrane helix</keyword>
<keyword evidence="7" id="KW-0067">ATP-binding</keyword>
<protein>
    <recommendedName>
        <fullName evidence="2">histidine kinase</fullName>
        <ecNumber evidence="2">2.7.13.3</ecNumber>
    </recommendedName>
</protein>
<evidence type="ECO:0000256" key="5">
    <source>
        <dbReference type="ARBA" id="ARBA00022741"/>
    </source>
</evidence>
<dbReference type="EC" id="2.7.13.3" evidence="2"/>
<comment type="catalytic activity">
    <reaction evidence="1">
        <text>ATP + protein L-histidine = ADP + protein N-phospho-L-histidine.</text>
        <dbReference type="EC" id="2.7.13.3"/>
    </reaction>
</comment>
<accession>A0A7R7DTI5</accession>
<dbReference type="GO" id="GO:0046983">
    <property type="term" value="F:protein dimerization activity"/>
    <property type="evidence" value="ECO:0007669"/>
    <property type="project" value="InterPro"/>
</dbReference>
<dbReference type="Gene3D" id="3.30.565.10">
    <property type="entry name" value="Histidine kinase-like ATPase, C-terminal domain"/>
    <property type="match status" value="1"/>
</dbReference>
<feature type="transmembrane region" description="Helical" evidence="10">
    <location>
        <begin position="143"/>
        <end position="163"/>
    </location>
</feature>
<feature type="transmembrane region" description="Helical" evidence="10">
    <location>
        <begin position="24"/>
        <end position="41"/>
    </location>
</feature>
<evidence type="ECO:0000256" key="7">
    <source>
        <dbReference type="ARBA" id="ARBA00022840"/>
    </source>
</evidence>
<dbReference type="CDD" id="cd16917">
    <property type="entry name" value="HATPase_UhpB-NarQ-NarX-like"/>
    <property type="match status" value="1"/>
</dbReference>
<dbReference type="EMBL" id="AP023355">
    <property type="protein sequence ID" value="BCJ37554.1"/>
    <property type="molecule type" value="Genomic_DNA"/>
</dbReference>
<evidence type="ECO:0000256" key="8">
    <source>
        <dbReference type="ARBA" id="ARBA00023012"/>
    </source>
</evidence>
<keyword evidence="3" id="KW-0597">Phosphoprotein</keyword>
<evidence type="ECO:0000313" key="13">
    <source>
        <dbReference type="EMBL" id="BCJ37554.1"/>
    </source>
</evidence>
<dbReference type="SUPFAM" id="SSF55874">
    <property type="entry name" value="ATPase domain of HSP90 chaperone/DNA topoisomerase II/histidine kinase"/>
    <property type="match status" value="1"/>
</dbReference>
<feature type="domain" description="Histidine kinase/HSP90-like ATPase" evidence="11">
    <location>
        <begin position="301"/>
        <end position="391"/>
    </location>
</feature>
<evidence type="ECO:0000256" key="6">
    <source>
        <dbReference type="ARBA" id="ARBA00022777"/>
    </source>
</evidence>
<dbReference type="Proteomes" id="UP000611640">
    <property type="component" value="Chromosome"/>
</dbReference>
<keyword evidence="9" id="KW-0175">Coiled coil</keyword>
<feature type="transmembrane region" description="Helical" evidence="10">
    <location>
        <begin position="77"/>
        <end position="102"/>
    </location>
</feature>
<dbReference type="KEGG" id="atl:Athai_50570"/>
<feature type="domain" description="Signal transduction histidine kinase subgroup 3 dimerisation and phosphoacceptor" evidence="12">
    <location>
        <begin position="193"/>
        <end position="256"/>
    </location>
</feature>
<name>A0A7R7DTI5_9ACTN</name>
<dbReference type="GO" id="GO:0016020">
    <property type="term" value="C:membrane"/>
    <property type="evidence" value="ECO:0007669"/>
    <property type="project" value="InterPro"/>
</dbReference>
<sequence>MQYVAGRAAGGAIFEAASRAVVRWSPLLVGIGVFAFATAGLDLGPIPADAKHGWLLAGCAGCGVVAGLARWRLWPLFVLAPIALVGALLWPPTVVAAFYAGYRLRGRRLLAFGAAAVVVEAASVLVNQLIGGYRAVWGSISNTLLEVVVFVALPMILGLWLAARRGLLDELRDRAERAEREQAARAEAARSTERARIAREMHDVVAHRVSLMVLHAGAIEVTATDAGVSAEAALIRTTGRAALTDLRAVLGVLRTRTGESGTAPQPGLAELPALVEQSRSAGVPVTLEVDAASARAPDTVRRAAYRVVQEALTNVHKHAGRVETVVRVGLAAGGLTVEVRNEPPTEPVEPAVSGRLGLAGLRERVALLGGECHAGADPDGGFTVRAVLPVPAGTAAA</sequence>
<gene>
    <name evidence="13" type="ORF">Athai_50570</name>
</gene>
<keyword evidence="5" id="KW-0547">Nucleotide-binding</keyword>
<evidence type="ECO:0000256" key="2">
    <source>
        <dbReference type="ARBA" id="ARBA00012438"/>
    </source>
</evidence>
<dbReference type="PANTHER" id="PTHR24421:SF10">
    <property type="entry name" value="NITRATE_NITRITE SENSOR PROTEIN NARQ"/>
    <property type="match status" value="1"/>
</dbReference>
<reference evidence="13 14" key="1">
    <citation type="submission" date="2020-08" db="EMBL/GenBank/DDBJ databases">
        <title>Whole genome shotgun sequence of Actinocatenispora thailandica NBRC 105041.</title>
        <authorList>
            <person name="Komaki H."/>
            <person name="Tamura T."/>
        </authorList>
    </citation>
    <scope>NUCLEOTIDE SEQUENCE [LARGE SCALE GENOMIC DNA]</scope>
    <source>
        <strain evidence="13 14">NBRC 105041</strain>
    </source>
</reference>
<evidence type="ECO:0000259" key="12">
    <source>
        <dbReference type="Pfam" id="PF07730"/>
    </source>
</evidence>
<keyword evidence="10" id="KW-0812">Transmembrane</keyword>
<dbReference type="InterPro" id="IPR003594">
    <property type="entry name" value="HATPase_dom"/>
</dbReference>
<dbReference type="InterPro" id="IPR036890">
    <property type="entry name" value="HATPase_C_sf"/>
</dbReference>
<evidence type="ECO:0000256" key="1">
    <source>
        <dbReference type="ARBA" id="ARBA00000085"/>
    </source>
</evidence>
<dbReference type="GO" id="GO:0005524">
    <property type="term" value="F:ATP binding"/>
    <property type="evidence" value="ECO:0007669"/>
    <property type="project" value="UniProtKB-KW"/>
</dbReference>
<dbReference type="PANTHER" id="PTHR24421">
    <property type="entry name" value="NITRATE/NITRITE SENSOR PROTEIN NARX-RELATED"/>
    <property type="match status" value="1"/>
</dbReference>
<evidence type="ECO:0000256" key="9">
    <source>
        <dbReference type="SAM" id="Coils"/>
    </source>
</evidence>
<proteinExistence type="predicted"/>